<evidence type="ECO:0000313" key="2">
    <source>
        <dbReference type="EMBL" id="GAA0864999.1"/>
    </source>
</evidence>
<feature type="transmembrane region" description="Helical" evidence="1">
    <location>
        <begin position="85"/>
        <end position="102"/>
    </location>
</feature>
<evidence type="ECO:0000256" key="1">
    <source>
        <dbReference type="SAM" id="Phobius"/>
    </source>
</evidence>
<organism evidence="2 3">
    <name type="scientific">Paraclostridium tenue</name>
    <dbReference type="NCBI Taxonomy" id="1737"/>
    <lineage>
        <taxon>Bacteria</taxon>
        <taxon>Bacillati</taxon>
        <taxon>Bacillota</taxon>
        <taxon>Clostridia</taxon>
        <taxon>Peptostreptococcales</taxon>
        <taxon>Peptostreptococcaceae</taxon>
        <taxon>Paraclostridium</taxon>
    </lineage>
</organism>
<comment type="caution">
    <text evidence="2">The sequence shown here is derived from an EMBL/GenBank/DDBJ whole genome shotgun (WGS) entry which is preliminary data.</text>
</comment>
<keyword evidence="3" id="KW-1185">Reference proteome</keyword>
<keyword evidence="1" id="KW-0812">Transmembrane</keyword>
<sequence>MSLEKNNNRDAQNLRDKCERFINYHTMFTMQDGSKFDGIIEGLDGDCVIVLVGEDVIEQEGANQSNLQRQQGRPRRFRRFRRRRIPLSSLLTLSLLAYPFIAPPFPF</sequence>
<keyword evidence="1" id="KW-0472">Membrane</keyword>
<accession>A0ABP3XHD0</accession>
<evidence type="ECO:0000313" key="3">
    <source>
        <dbReference type="Proteomes" id="UP001400965"/>
    </source>
</evidence>
<name>A0ABP3XHD0_9FIRM</name>
<dbReference type="EMBL" id="BAAACP010000012">
    <property type="protein sequence ID" value="GAA0864999.1"/>
    <property type="molecule type" value="Genomic_DNA"/>
</dbReference>
<keyword evidence="1" id="KW-1133">Transmembrane helix</keyword>
<reference evidence="3" key="1">
    <citation type="journal article" date="2019" name="Int. J. Syst. Evol. Microbiol.">
        <title>The Global Catalogue of Microorganisms (GCM) 10K type strain sequencing project: providing services to taxonomists for standard genome sequencing and annotation.</title>
        <authorList>
            <consortium name="The Broad Institute Genomics Platform"/>
            <consortium name="The Broad Institute Genome Sequencing Center for Infectious Disease"/>
            <person name="Wu L."/>
            <person name="Ma J."/>
        </authorList>
    </citation>
    <scope>NUCLEOTIDE SEQUENCE [LARGE SCALE GENOMIC DNA]</scope>
    <source>
        <strain evidence="3">JCM 6486</strain>
    </source>
</reference>
<gene>
    <name evidence="2" type="ORF">GCM10008917_20660</name>
</gene>
<evidence type="ECO:0008006" key="4">
    <source>
        <dbReference type="Google" id="ProtNLM"/>
    </source>
</evidence>
<proteinExistence type="predicted"/>
<protein>
    <recommendedName>
        <fullName evidence="4">LSM domain-containing protein</fullName>
    </recommendedName>
</protein>
<dbReference type="Proteomes" id="UP001400965">
    <property type="component" value="Unassembled WGS sequence"/>
</dbReference>